<reference evidence="3 4" key="1">
    <citation type="submission" date="2016-06" db="EMBL/GenBank/DDBJ databases">
        <title>Comparative genomics of the ectomycorrhizal sister species Rhizopogon vinicolor and Rhizopogon vesiculosus (Basidiomycota: Boletales) reveals a divergence of the mating type B locus.</title>
        <authorList>
            <consortium name="DOE Joint Genome Institute"/>
            <person name="Mujic A.B."/>
            <person name="Kuo A."/>
            <person name="Tritt A."/>
            <person name="Lipzen A."/>
            <person name="Chen C."/>
            <person name="Johnson J."/>
            <person name="Sharma A."/>
            <person name="Barry K."/>
            <person name="Grigoriev I.V."/>
            <person name="Spatafora J.W."/>
        </authorList>
    </citation>
    <scope>NUCLEOTIDE SEQUENCE [LARGE SCALE GENOMIC DNA]</scope>
    <source>
        <strain evidence="3 4">AM-OR11-026</strain>
    </source>
</reference>
<feature type="chain" id="PRO_5008597609" evidence="2">
    <location>
        <begin position="20"/>
        <end position="120"/>
    </location>
</feature>
<feature type="signal peptide" evidence="2">
    <location>
        <begin position="1"/>
        <end position="19"/>
    </location>
</feature>
<keyword evidence="4" id="KW-1185">Reference proteome</keyword>
<dbReference type="Proteomes" id="UP000092154">
    <property type="component" value="Unassembled WGS sequence"/>
</dbReference>
<organism evidence="3 4">
    <name type="scientific">Rhizopogon vinicolor AM-OR11-026</name>
    <dbReference type="NCBI Taxonomy" id="1314800"/>
    <lineage>
        <taxon>Eukaryota</taxon>
        <taxon>Fungi</taxon>
        <taxon>Dikarya</taxon>
        <taxon>Basidiomycota</taxon>
        <taxon>Agaricomycotina</taxon>
        <taxon>Agaricomycetes</taxon>
        <taxon>Agaricomycetidae</taxon>
        <taxon>Boletales</taxon>
        <taxon>Suillineae</taxon>
        <taxon>Rhizopogonaceae</taxon>
        <taxon>Rhizopogon</taxon>
    </lineage>
</organism>
<keyword evidence="2" id="KW-0732">Signal</keyword>
<dbReference type="EMBL" id="KV448370">
    <property type="protein sequence ID" value="OAX37138.1"/>
    <property type="molecule type" value="Genomic_DNA"/>
</dbReference>
<dbReference type="InParanoid" id="A0A1B7MWZ3"/>
<evidence type="ECO:0000313" key="4">
    <source>
        <dbReference type="Proteomes" id="UP000092154"/>
    </source>
</evidence>
<feature type="compositionally biased region" description="Polar residues" evidence="1">
    <location>
        <begin position="101"/>
        <end position="110"/>
    </location>
</feature>
<dbReference type="AlphaFoldDB" id="A0A1B7MWZ3"/>
<evidence type="ECO:0000256" key="1">
    <source>
        <dbReference type="SAM" id="MobiDB-lite"/>
    </source>
</evidence>
<feature type="region of interest" description="Disordered" evidence="1">
    <location>
        <begin position="100"/>
        <end position="120"/>
    </location>
</feature>
<proteinExistence type="predicted"/>
<evidence type="ECO:0000313" key="3">
    <source>
        <dbReference type="EMBL" id="OAX37138.1"/>
    </source>
</evidence>
<protein>
    <submittedName>
        <fullName evidence="3">Uncharacterized protein</fullName>
    </submittedName>
</protein>
<accession>A0A1B7MWZ3</accession>
<evidence type="ECO:0000256" key="2">
    <source>
        <dbReference type="SAM" id="SignalP"/>
    </source>
</evidence>
<sequence length="120" mass="13155">MACLVMIQSLLLVQVQVLSRRKSIHQAGTGTCPIRQTTISILTSQGYERYPLGRVLTVTGFGAALPRQEGIAFSLTAPFFLPSESEYLPKYMPAVLFSTPLPRTSGSRLTTPGHEEETRS</sequence>
<name>A0A1B7MWZ3_9AGAM</name>
<gene>
    <name evidence="3" type="ORF">K503DRAFT_771803</name>
</gene>